<feature type="region of interest" description="Disordered" evidence="10">
    <location>
        <begin position="1"/>
        <end position="90"/>
    </location>
</feature>
<evidence type="ECO:0000256" key="10">
    <source>
        <dbReference type="SAM" id="MobiDB-lite"/>
    </source>
</evidence>
<keyword evidence="2" id="KW-0723">Serine/threonine-protein kinase</keyword>
<evidence type="ECO:0000256" key="7">
    <source>
        <dbReference type="ARBA" id="ARBA00047899"/>
    </source>
</evidence>
<evidence type="ECO:0000256" key="3">
    <source>
        <dbReference type="ARBA" id="ARBA00022679"/>
    </source>
</evidence>
<gene>
    <name evidence="12" type="ORF">BN9_067420</name>
</gene>
<dbReference type="Pfam" id="PF00069">
    <property type="entry name" value="Pkinase"/>
    <property type="match status" value="2"/>
</dbReference>
<evidence type="ECO:0000313" key="13">
    <source>
        <dbReference type="Proteomes" id="UP000053237"/>
    </source>
</evidence>
<evidence type="ECO:0000256" key="6">
    <source>
        <dbReference type="ARBA" id="ARBA00022840"/>
    </source>
</evidence>
<dbReference type="InterPro" id="IPR000719">
    <property type="entry name" value="Prot_kinase_dom"/>
</dbReference>
<dbReference type="GO" id="GO:0050684">
    <property type="term" value="P:regulation of mRNA processing"/>
    <property type="evidence" value="ECO:0007669"/>
    <property type="project" value="TreeGrafter"/>
</dbReference>
<comment type="caution">
    <text evidence="12">The sequence shown here is derived from an EMBL/GenBank/DDBJ whole genome shotgun (WGS) entry which is preliminary data.</text>
</comment>
<dbReference type="InterPro" id="IPR008271">
    <property type="entry name" value="Ser/Thr_kinase_AS"/>
</dbReference>
<dbReference type="PANTHER" id="PTHR47634:SF9">
    <property type="entry name" value="PROTEIN KINASE DOMAIN-CONTAINING PROTEIN-RELATED"/>
    <property type="match status" value="1"/>
</dbReference>
<feature type="compositionally biased region" description="Acidic residues" evidence="10">
    <location>
        <begin position="71"/>
        <end position="84"/>
    </location>
</feature>
<dbReference type="GO" id="GO:0000245">
    <property type="term" value="P:spliceosomal complex assembly"/>
    <property type="evidence" value="ECO:0007669"/>
    <property type="project" value="TreeGrafter"/>
</dbReference>
<evidence type="ECO:0000256" key="2">
    <source>
        <dbReference type="ARBA" id="ARBA00022527"/>
    </source>
</evidence>
<dbReference type="PROSITE" id="PS50011">
    <property type="entry name" value="PROTEIN_KINASE_DOM"/>
    <property type="match status" value="1"/>
</dbReference>
<dbReference type="Gene3D" id="3.30.200.20">
    <property type="entry name" value="Phosphorylase Kinase, domain 1"/>
    <property type="match status" value="1"/>
</dbReference>
<dbReference type="FunCoup" id="A0A024GG31">
    <property type="interactions" value="178"/>
</dbReference>
<feature type="region of interest" description="Disordered" evidence="10">
    <location>
        <begin position="301"/>
        <end position="324"/>
    </location>
</feature>
<accession>A0A024GG31</accession>
<feature type="compositionally biased region" description="Basic residues" evidence="10">
    <location>
        <begin position="12"/>
        <end position="23"/>
    </location>
</feature>
<feature type="compositionally biased region" description="Polar residues" evidence="10">
    <location>
        <begin position="27"/>
        <end position="37"/>
    </location>
</feature>
<dbReference type="FunFam" id="1.10.510.10:FF:000339">
    <property type="entry name" value="Serine/threonine-protein kinase SRPK-like protein"/>
    <property type="match status" value="1"/>
</dbReference>
<comment type="catalytic activity">
    <reaction evidence="8">
        <text>L-seryl-[protein] + ATP = O-phospho-L-seryl-[protein] + ADP + H(+)</text>
        <dbReference type="Rhea" id="RHEA:17989"/>
        <dbReference type="Rhea" id="RHEA-COMP:9863"/>
        <dbReference type="Rhea" id="RHEA-COMP:11604"/>
        <dbReference type="ChEBI" id="CHEBI:15378"/>
        <dbReference type="ChEBI" id="CHEBI:29999"/>
        <dbReference type="ChEBI" id="CHEBI:30616"/>
        <dbReference type="ChEBI" id="CHEBI:83421"/>
        <dbReference type="ChEBI" id="CHEBI:456216"/>
        <dbReference type="EC" id="2.7.11.1"/>
    </reaction>
</comment>
<dbReference type="InterPro" id="IPR011009">
    <property type="entry name" value="Kinase-like_dom_sf"/>
</dbReference>
<evidence type="ECO:0000256" key="1">
    <source>
        <dbReference type="ARBA" id="ARBA00012513"/>
    </source>
</evidence>
<reference evidence="12 13" key="1">
    <citation type="submission" date="2012-05" db="EMBL/GenBank/DDBJ databases">
        <title>Recombination and specialization in a pathogen metapopulation.</title>
        <authorList>
            <person name="Gardiner A."/>
            <person name="Kemen E."/>
            <person name="Schultz-Larsen T."/>
            <person name="MacLean D."/>
            <person name="Van Oosterhout C."/>
            <person name="Jones J.D.G."/>
        </authorList>
    </citation>
    <scope>NUCLEOTIDE SEQUENCE [LARGE SCALE GENOMIC DNA]</scope>
    <source>
        <strain evidence="12 13">Ac Nc2</strain>
    </source>
</reference>
<feature type="compositionally biased region" description="Low complexity" evidence="10">
    <location>
        <begin position="57"/>
        <end position="67"/>
    </location>
</feature>
<keyword evidence="4 9" id="KW-0547">Nucleotide-binding</keyword>
<dbReference type="InParanoid" id="A0A024GG31"/>
<dbReference type="EMBL" id="CAIX01000109">
    <property type="protein sequence ID" value="CCI45832.1"/>
    <property type="molecule type" value="Genomic_DNA"/>
</dbReference>
<comment type="catalytic activity">
    <reaction evidence="7">
        <text>L-threonyl-[protein] + ATP = O-phospho-L-threonyl-[protein] + ADP + H(+)</text>
        <dbReference type="Rhea" id="RHEA:46608"/>
        <dbReference type="Rhea" id="RHEA-COMP:11060"/>
        <dbReference type="Rhea" id="RHEA-COMP:11605"/>
        <dbReference type="ChEBI" id="CHEBI:15378"/>
        <dbReference type="ChEBI" id="CHEBI:30013"/>
        <dbReference type="ChEBI" id="CHEBI:30616"/>
        <dbReference type="ChEBI" id="CHEBI:61977"/>
        <dbReference type="ChEBI" id="CHEBI:456216"/>
        <dbReference type="EC" id="2.7.11.1"/>
    </reaction>
</comment>
<keyword evidence="6 9" id="KW-0067">ATP-binding</keyword>
<dbReference type="OrthoDB" id="2649at2759"/>
<dbReference type="SUPFAM" id="SSF56112">
    <property type="entry name" value="Protein kinase-like (PK-like)"/>
    <property type="match status" value="1"/>
</dbReference>
<dbReference type="SMART" id="SM00220">
    <property type="entry name" value="S_TKc"/>
    <property type="match status" value="1"/>
</dbReference>
<dbReference type="PROSITE" id="PS00107">
    <property type="entry name" value="PROTEIN_KINASE_ATP"/>
    <property type="match status" value="1"/>
</dbReference>
<feature type="domain" description="Protein kinase" evidence="11">
    <location>
        <begin position="104"/>
        <end position="751"/>
    </location>
</feature>
<dbReference type="PANTHER" id="PTHR47634">
    <property type="entry name" value="PROTEIN KINASE DOMAIN-CONTAINING PROTEIN-RELATED"/>
    <property type="match status" value="1"/>
</dbReference>
<dbReference type="Proteomes" id="UP000053237">
    <property type="component" value="Unassembled WGS sequence"/>
</dbReference>
<evidence type="ECO:0000259" key="11">
    <source>
        <dbReference type="PROSITE" id="PS50011"/>
    </source>
</evidence>
<dbReference type="Gene3D" id="1.10.510.10">
    <property type="entry name" value="Transferase(Phosphotransferase) domain 1"/>
    <property type="match status" value="2"/>
</dbReference>
<keyword evidence="3" id="KW-0808">Transferase</keyword>
<dbReference type="EC" id="2.7.11.1" evidence="1"/>
<feature type="compositionally biased region" description="Basic residues" evidence="10">
    <location>
        <begin position="301"/>
        <end position="310"/>
    </location>
</feature>
<dbReference type="GO" id="GO:0005524">
    <property type="term" value="F:ATP binding"/>
    <property type="evidence" value="ECO:0007669"/>
    <property type="project" value="UniProtKB-UniRule"/>
</dbReference>
<dbReference type="STRING" id="65357.A0A024GG31"/>
<protein>
    <recommendedName>
        <fullName evidence="1">non-specific serine/threonine protein kinase</fullName>
        <ecNumber evidence="1">2.7.11.1</ecNumber>
    </recommendedName>
</protein>
<dbReference type="PROSITE" id="PS00108">
    <property type="entry name" value="PROTEIN_KINASE_ST"/>
    <property type="match status" value="1"/>
</dbReference>
<keyword evidence="13" id="KW-1185">Reference proteome</keyword>
<evidence type="ECO:0000313" key="12">
    <source>
        <dbReference type="EMBL" id="CCI45832.1"/>
    </source>
</evidence>
<dbReference type="InterPro" id="IPR017441">
    <property type="entry name" value="Protein_kinase_ATP_BS"/>
</dbReference>
<evidence type="ECO:0000256" key="9">
    <source>
        <dbReference type="PROSITE-ProRule" id="PRU10141"/>
    </source>
</evidence>
<evidence type="ECO:0000256" key="5">
    <source>
        <dbReference type="ARBA" id="ARBA00022777"/>
    </source>
</evidence>
<evidence type="ECO:0000256" key="4">
    <source>
        <dbReference type="ARBA" id="ARBA00022741"/>
    </source>
</evidence>
<dbReference type="InterPro" id="IPR051334">
    <property type="entry name" value="SRPK"/>
</dbReference>
<keyword evidence="5" id="KW-0418">Kinase</keyword>
<proteinExistence type="predicted"/>
<dbReference type="GO" id="GO:0004674">
    <property type="term" value="F:protein serine/threonine kinase activity"/>
    <property type="evidence" value="ECO:0007669"/>
    <property type="project" value="UniProtKB-KW"/>
</dbReference>
<name>A0A024GG31_9STRA</name>
<feature type="compositionally biased region" description="Polar residues" evidence="10">
    <location>
        <begin position="1"/>
        <end position="10"/>
    </location>
</feature>
<evidence type="ECO:0000256" key="8">
    <source>
        <dbReference type="ARBA" id="ARBA00048679"/>
    </source>
</evidence>
<sequence>MRFFSQNPTAANKKRRKKQTKKKSIAENASASINTNVDEIDLPGTLNRESDYNRNDSSSIESSRSKSTVNDETDYDEDDDEDEESYKPGGYHPVRIGDVFNDRFKVTEKLGWGHFSTVWKCFDMQTSHYVALKVQKSAKQYHEAAKDEVALLQCVVQTAQKCDVKELKVVELIDSFDHVGPHGTRESQGIVQMLCLRVIFVDVCMIFEMLGDNLLSLIRFYNYRGIPMPLVRRLTRDILEGLDFLHRQCNIIHTDLKPENLLLSQRVPEIPPLKRSLFNLVKKNKKCDTITKAEKKRLKNKCKKLRKKRNQQKEASDASETQIPRLDQASTREVACALQELSLDSLGTGLLSNFIPTDRIDRNVDNSQGEDLLFTSYAPLQYTRPERWISVPPEFLGRTMLLLPTMQKWLDTAKRKTFEFDTTFETENGKETTCYVLRLYDCTDARFITSLRSACDTLCEGYPESCRKSTECLEEDFSVWYIEYDARFLRPVLEHAESILNGVLFVQLTASHESCLPGFHFPISTPIHPNTNELNPQTQMLFQGIHLHSAGYLLSRALLLKSLPDRLSPWIKQSKSLSSINSFDECTNIVSKVADLGNACHTFKHFTNDIQTRQYRSPEVIFGKNYDTSTDLWSLACVVFELCTGDLLFDPKSGKNYCRDEDHLAQMIELLGKISRSYLQNGKYTRDYFNRKGDLRRIHDLKFWSLEDVLHEKYHFDRKDADLLASFLLLMLRYEPSKRASAEECLKHPWITGD</sequence>
<dbReference type="AlphaFoldDB" id="A0A024GG31"/>
<feature type="binding site" evidence="9">
    <location>
        <position position="133"/>
    </location>
    <ligand>
        <name>ATP</name>
        <dbReference type="ChEBI" id="CHEBI:30616"/>
    </ligand>
</feature>
<organism evidence="12 13">
    <name type="scientific">Albugo candida</name>
    <dbReference type="NCBI Taxonomy" id="65357"/>
    <lineage>
        <taxon>Eukaryota</taxon>
        <taxon>Sar</taxon>
        <taxon>Stramenopiles</taxon>
        <taxon>Oomycota</taxon>
        <taxon>Peronosporomycetes</taxon>
        <taxon>Albuginales</taxon>
        <taxon>Albuginaceae</taxon>
        <taxon>Albugo</taxon>
    </lineage>
</organism>